<dbReference type="GO" id="GO:0048312">
    <property type="term" value="P:intracellular distribution of mitochondria"/>
    <property type="evidence" value="ECO:0007669"/>
    <property type="project" value="TreeGrafter"/>
</dbReference>
<proteinExistence type="predicted"/>
<dbReference type="GO" id="GO:0006897">
    <property type="term" value="P:endocytosis"/>
    <property type="evidence" value="ECO:0007669"/>
    <property type="project" value="TreeGrafter"/>
</dbReference>
<dbReference type="PANTHER" id="PTHR11566:SF21">
    <property type="entry name" value="DYNAMIN RELATED PROTEIN 1, ISOFORM A"/>
    <property type="match status" value="1"/>
</dbReference>
<evidence type="ECO:0000313" key="1">
    <source>
        <dbReference type="EMBL" id="KAF6812311.1"/>
    </source>
</evidence>
<reference evidence="1" key="1">
    <citation type="journal article" date="2020" name="Phytopathology">
        <title>Genome Sequence Resources of Colletotrichum truncatum, C. plurivorum, C. musicola, and C. sojae: Four Species Pathogenic to Soybean (Glycine max).</title>
        <authorList>
            <person name="Rogerio F."/>
            <person name="Boufleur T.R."/>
            <person name="Ciampi-Guillardi M."/>
            <person name="Sukno S.A."/>
            <person name="Thon M.R."/>
            <person name="Massola Junior N.S."/>
            <person name="Baroncelli R."/>
        </authorList>
    </citation>
    <scope>NUCLEOTIDE SEQUENCE</scope>
    <source>
        <strain evidence="1">LFN00145</strain>
    </source>
</reference>
<protein>
    <submittedName>
        <fullName evidence="1">Dynamin family protein</fullName>
    </submittedName>
</protein>
<keyword evidence="2" id="KW-1185">Reference proteome</keyword>
<dbReference type="GO" id="GO:0016559">
    <property type="term" value="P:peroxisome fission"/>
    <property type="evidence" value="ECO:0007669"/>
    <property type="project" value="TreeGrafter"/>
</dbReference>
<comment type="caution">
    <text evidence="1">The sequence shown here is derived from an EMBL/GenBank/DDBJ whole genome shotgun (WGS) entry which is preliminary data.</text>
</comment>
<dbReference type="PRINTS" id="PR00195">
    <property type="entry name" value="DYNAMIN"/>
</dbReference>
<dbReference type="EMBL" id="WIGO01000438">
    <property type="protein sequence ID" value="KAF6812311.1"/>
    <property type="molecule type" value="Genomic_DNA"/>
</dbReference>
<organism evidence="1 2">
    <name type="scientific">Colletotrichum plurivorum</name>
    <dbReference type="NCBI Taxonomy" id="2175906"/>
    <lineage>
        <taxon>Eukaryota</taxon>
        <taxon>Fungi</taxon>
        <taxon>Dikarya</taxon>
        <taxon>Ascomycota</taxon>
        <taxon>Pezizomycotina</taxon>
        <taxon>Sordariomycetes</taxon>
        <taxon>Hypocreomycetidae</taxon>
        <taxon>Glomerellales</taxon>
        <taxon>Glomerellaceae</taxon>
        <taxon>Colletotrichum</taxon>
        <taxon>Colletotrichum orchidearum species complex</taxon>
    </lineage>
</organism>
<dbReference type="GO" id="GO:0016020">
    <property type="term" value="C:membrane"/>
    <property type="evidence" value="ECO:0007669"/>
    <property type="project" value="TreeGrafter"/>
</dbReference>
<dbReference type="InterPro" id="IPR027417">
    <property type="entry name" value="P-loop_NTPase"/>
</dbReference>
<gene>
    <name evidence="1" type="ORF">CPLU01_14923</name>
</gene>
<evidence type="ECO:0000313" key="2">
    <source>
        <dbReference type="Proteomes" id="UP000654918"/>
    </source>
</evidence>
<dbReference type="GO" id="GO:0003924">
    <property type="term" value="F:GTPase activity"/>
    <property type="evidence" value="ECO:0007669"/>
    <property type="project" value="TreeGrafter"/>
</dbReference>
<dbReference type="InterPro" id="IPR022812">
    <property type="entry name" value="Dynamin"/>
</dbReference>
<dbReference type="PANTHER" id="PTHR11566">
    <property type="entry name" value="DYNAMIN"/>
    <property type="match status" value="1"/>
</dbReference>
<dbReference type="GO" id="GO:0000266">
    <property type="term" value="P:mitochondrial fission"/>
    <property type="evidence" value="ECO:0007669"/>
    <property type="project" value="TreeGrafter"/>
</dbReference>
<name>A0A8H6MXY0_9PEZI</name>
<dbReference type="GO" id="GO:0008017">
    <property type="term" value="F:microtubule binding"/>
    <property type="evidence" value="ECO:0007669"/>
    <property type="project" value="TreeGrafter"/>
</dbReference>
<dbReference type="GO" id="GO:0005739">
    <property type="term" value="C:mitochondrion"/>
    <property type="evidence" value="ECO:0007669"/>
    <property type="project" value="TreeGrafter"/>
</dbReference>
<accession>A0A8H6MXY0</accession>
<dbReference type="GO" id="GO:0005874">
    <property type="term" value="C:microtubule"/>
    <property type="evidence" value="ECO:0007669"/>
    <property type="project" value="TreeGrafter"/>
</dbReference>
<dbReference type="SUPFAM" id="SSF52540">
    <property type="entry name" value="P-loop containing nucleoside triphosphate hydrolases"/>
    <property type="match status" value="1"/>
</dbReference>
<dbReference type="Proteomes" id="UP000654918">
    <property type="component" value="Unassembled WGS sequence"/>
</dbReference>
<dbReference type="AlphaFoldDB" id="A0A8H6MXY0"/>
<dbReference type="Gene3D" id="3.40.50.300">
    <property type="entry name" value="P-loop containing nucleotide triphosphate hydrolases"/>
    <property type="match status" value="2"/>
</dbReference>
<sequence>MDPRSDHYENLFDALCCVRCEGIGEHVDLPQIVICGDYAPGKIAVMDALGIRAEKDYNKEHRFFTEIIICPANERRISVSIIPWNERPRGEKQSLKAFCRLFDTYPMPDIQQLVKDARAEIEKPGFENMLLRDTIRIEISGFGLPRLILIDPPSATQFDQDVSRSYLDAVEERMIQYIQSTRSIVLAVVENHYSAVDLPSLHAWVPQVVREYDASGERTMGLIVPPDGRPSPSFGQLFSVNDRRYVELARNKSITFKFGWHALTDPSGDADRGKSQIRSAISHRIGGDAHSMVTFWTDEVDPSLRGPTIFLERLGTAFKDNLTYYEDVIISDLNIQLSACKARSAWLLSTQQAAPRQLDSLLKASKRFTKLIKAAIEGNYTDHFFKNGDFSVSRRPDGVYWSPLKDLPGNGRQLRDIVRRRVERFGKKLTKDGRAHRILEDHQFPSHEKDIRRPDYIEQICLLVQQTRGAEPPGTVNSLAISAVFTDQSRLWGDIVRRELSGIISEIATVIKNIVNHVASSPSESQLLEIMNPAFERLKTRVVGKVEGLLATSLATQAATFSSFTVSELARDLRLARERAGMDNWLKSALCIKDGESAKKQVTVDPSELIKRLQSEVSIDLDRQAAELAVDYSEAHYQITLNRVIQEFGDIIENDFVQNLPAIFDMRSVLLMSDAEMKRQTDAAEDVSTGTEILQEELATLERCLALFNELKVDAQASQDQSDCDTSFTGDSCREPLVKVISRLRSDGLHNYIDLPRIVLFGNEISSKRTVLEAAIGFRSSSLDDLVAPFAIEVTLSKSEKRCTTVTIHPSEERSADEIERLMLFSRTTDADTNMSSILEDAKRGLGLPPLNDDNSCDIIKLEIQSPSDAQLVVMDVPVWVPEDTPGRTASSVYWRKMEKTFDIVSAGMPCEGRRHQDIAALYNSPSPTRLDHTQKQLPDILTDIVVQMANRKVKIKRLDAPYIEALVNSHASMNALRILLMDFSTKFTRLITAAVGGVYNDGFSPAPRRPRQIATTAASVTP</sequence>